<proteinExistence type="predicted"/>
<protein>
    <submittedName>
        <fullName evidence="2">Uncharacterized protein</fullName>
    </submittedName>
</protein>
<evidence type="ECO:0000313" key="3">
    <source>
        <dbReference type="Proteomes" id="UP000007879"/>
    </source>
</evidence>
<keyword evidence="3" id="KW-1185">Reference proteome</keyword>
<dbReference type="KEGG" id="aqu:109584819"/>
<reference evidence="3" key="1">
    <citation type="journal article" date="2010" name="Nature">
        <title>The Amphimedon queenslandica genome and the evolution of animal complexity.</title>
        <authorList>
            <person name="Srivastava M."/>
            <person name="Simakov O."/>
            <person name="Chapman J."/>
            <person name="Fahey B."/>
            <person name="Gauthier M.E."/>
            <person name="Mitros T."/>
            <person name="Richards G.S."/>
            <person name="Conaco C."/>
            <person name="Dacre M."/>
            <person name="Hellsten U."/>
            <person name="Larroux C."/>
            <person name="Putnam N.H."/>
            <person name="Stanke M."/>
            <person name="Adamska M."/>
            <person name="Darling A."/>
            <person name="Degnan S.M."/>
            <person name="Oakley T.H."/>
            <person name="Plachetzki D.C."/>
            <person name="Zhai Y."/>
            <person name="Adamski M."/>
            <person name="Calcino A."/>
            <person name="Cummins S.F."/>
            <person name="Goodstein D.M."/>
            <person name="Harris C."/>
            <person name="Jackson D.J."/>
            <person name="Leys S.P."/>
            <person name="Shu S."/>
            <person name="Woodcroft B.J."/>
            <person name="Vervoort M."/>
            <person name="Kosik K.S."/>
            <person name="Manning G."/>
            <person name="Degnan B.M."/>
            <person name="Rokhsar D.S."/>
        </authorList>
    </citation>
    <scope>NUCLEOTIDE SEQUENCE [LARGE SCALE GENOMIC DNA]</scope>
</reference>
<dbReference type="EnsemblMetazoa" id="XM_020000694.1">
    <property type="protein sequence ID" value="XP_019856253.1"/>
    <property type="gene ID" value="LOC109584819"/>
</dbReference>
<feature type="transmembrane region" description="Helical" evidence="1">
    <location>
        <begin position="168"/>
        <end position="193"/>
    </location>
</feature>
<gene>
    <name evidence="2" type="primary">109584819</name>
</gene>
<sequence>MYHYLPWPNSSLLYTITAVSTAENKNGCVFLYFFNTKEALEEFLQNDNSDNLMNIQGYYNNSDECIETDGIPHDAFFSINVTGETFVGIAVNVSANITYTLKGTIVEYNTSNCTQGDTYNLTYNTPLKIDICKSSFCAFQSNETTIVIDSEEQGVLIHWDPKPLELTLAVWIIIFTMVGLAILTCSVFSLYFVVKCLRKIPKKCKKKRGKDLHVLKDETEEIIKVLYKVLESCYDNMSTLFTKDINKIAEKMFENGIITIYLRDDPTYDAIIQSFVGRLNMMKDIVDLKDHCSRFIKSIDDMEETNGNWKKLAKAVKNRWKVAINKKLDIDFNVDVKETN</sequence>
<evidence type="ECO:0000256" key="1">
    <source>
        <dbReference type="SAM" id="Phobius"/>
    </source>
</evidence>
<name>A0A1X7U4H9_AMPQE</name>
<dbReference type="Proteomes" id="UP000007879">
    <property type="component" value="Unassembled WGS sequence"/>
</dbReference>
<dbReference type="InParanoid" id="A0A1X7U4H9"/>
<organism evidence="2">
    <name type="scientific">Amphimedon queenslandica</name>
    <name type="common">Sponge</name>
    <dbReference type="NCBI Taxonomy" id="400682"/>
    <lineage>
        <taxon>Eukaryota</taxon>
        <taxon>Metazoa</taxon>
        <taxon>Porifera</taxon>
        <taxon>Demospongiae</taxon>
        <taxon>Heteroscleromorpha</taxon>
        <taxon>Haplosclerida</taxon>
        <taxon>Niphatidae</taxon>
        <taxon>Amphimedon</taxon>
    </lineage>
</organism>
<dbReference type="AlphaFoldDB" id="A0A1X7U4H9"/>
<keyword evidence="1" id="KW-0812">Transmembrane</keyword>
<keyword evidence="1" id="KW-0472">Membrane</keyword>
<accession>A0A1X7U4H9</accession>
<dbReference type="EnsemblMetazoa" id="Aqu2.1.22366_001">
    <property type="protein sequence ID" value="Aqu2.1.22366_001"/>
    <property type="gene ID" value="Aqu2.1.22366"/>
</dbReference>
<keyword evidence="1" id="KW-1133">Transmembrane helix</keyword>
<evidence type="ECO:0000313" key="2">
    <source>
        <dbReference type="EnsemblMetazoa" id="Aqu2.1.22366_001"/>
    </source>
</evidence>
<reference evidence="2" key="2">
    <citation type="submission" date="2017-05" db="UniProtKB">
        <authorList>
            <consortium name="EnsemblMetazoa"/>
        </authorList>
    </citation>
    <scope>IDENTIFICATION</scope>
</reference>